<keyword evidence="1" id="KW-0812">Transmembrane</keyword>
<sequence>MPQCHHVGAGFACPKCIPIDFYNRMEMIWHNNIFATFDIGVFVFQIPITLLDYFTIWV</sequence>
<organism evidence="2">
    <name type="scientific">Parabacteroides merdae</name>
    <dbReference type="NCBI Taxonomy" id="46503"/>
    <lineage>
        <taxon>Bacteria</taxon>
        <taxon>Pseudomonadati</taxon>
        <taxon>Bacteroidota</taxon>
        <taxon>Bacteroidia</taxon>
        <taxon>Bacteroidales</taxon>
        <taxon>Tannerellaceae</taxon>
        <taxon>Parabacteroides</taxon>
    </lineage>
</organism>
<evidence type="ECO:0000313" key="2">
    <source>
        <dbReference type="EMBL" id="VYU57862.1"/>
    </source>
</evidence>
<keyword evidence="1" id="KW-1133">Transmembrane helix</keyword>
<keyword evidence="1" id="KW-0472">Membrane</keyword>
<name>A0A6N3FZZ2_9BACT</name>
<gene>
    <name evidence="2" type="ORF">PMLFYP103_02690</name>
</gene>
<evidence type="ECO:0000256" key="1">
    <source>
        <dbReference type="SAM" id="Phobius"/>
    </source>
</evidence>
<feature type="transmembrane region" description="Helical" evidence="1">
    <location>
        <begin position="33"/>
        <end position="56"/>
    </location>
</feature>
<protein>
    <recommendedName>
        <fullName evidence="3">Transmembrane protein</fullName>
    </recommendedName>
</protein>
<accession>A0A6N3FZZ2</accession>
<reference evidence="2" key="1">
    <citation type="submission" date="2019-11" db="EMBL/GenBank/DDBJ databases">
        <authorList>
            <person name="Feng L."/>
        </authorList>
    </citation>
    <scope>NUCLEOTIDE SEQUENCE</scope>
    <source>
        <strain evidence="2">PmerdaeLFYP103</strain>
    </source>
</reference>
<proteinExistence type="predicted"/>
<dbReference type="EMBL" id="CACRUV010000033">
    <property type="protein sequence ID" value="VYU57862.1"/>
    <property type="molecule type" value="Genomic_DNA"/>
</dbReference>
<dbReference type="AlphaFoldDB" id="A0A6N3FZZ2"/>
<evidence type="ECO:0008006" key="3">
    <source>
        <dbReference type="Google" id="ProtNLM"/>
    </source>
</evidence>